<protein>
    <submittedName>
        <fullName evidence="2">Uncharacterized protein</fullName>
    </submittedName>
</protein>
<dbReference type="Proteomes" id="UP000664940">
    <property type="component" value="Unassembled WGS sequence"/>
</dbReference>
<reference evidence="2 3" key="1">
    <citation type="journal article" date="2020" name="Nature">
        <title>Six reference-quality genomes reveal evolution of bat adaptations.</title>
        <authorList>
            <person name="Jebb D."/>
            <person name="Huang Z."/>
            <person name="Pippel M."/>
            <person name="Hughes G.M."/>
            <person name="Lavrichenko K."/>
            <person name="Devanna P."/>
            <person name="Winkler S."/>
            <person name="Jermiin L.S."/>
            <person name="Skirmuntt E.C."/>
            <person name="Katzourakis A."/>
            <person name="Burkitt-Gray L."/>
            <person name="Ray D.A."/>
            <person name="Sullivan K.A.M."/>
            <person name="Roscito J.G."/>
            <person name="Kirilenko B.M."/>
            <person name="Davalos L.M."/>
            <person name="Corthals A.P."/>
            <person name="Power M.L."/>
            <person name="Jones G."/>
            <person name="Ransome R.D."/>
            <person name="Dechmann D.K.N."/>
            <person name="Locatelli A.G."/>
            <person name="Puechmaille S.J."/>
            <person name="Fedrigo O."/>
            <person name="Jarvis E.D."/>
            <person name="Hiller M."/>
            <person name="Vernes S.C."/>
            <person name="Myers E.W."/>
            <person name="Teeling E.C."/>
        </authorList>
    </citation>
    <scope>NUCLEOTIDE SEQUENCE [LARGE SCALE GENOMIC DNA]</scope>
    <source>
        <strain evidence="2">Bat1K_MPI-CBG_1</strain>
    </source>
</reference>
<proteinExistence type="predicted"/>
<keyword evidence="1" id="KW-0812">Transmembrane</keyword>
<organism evidence="2 3">
    <name type="scientific">Phyllostomus discolor</name>
    <name type="common">pale spear-nosed bat</name>
    <dbReference type="NCBI Taxonomy" id="89673"/>
    <lineage>
        <taxon>Eukaryota</taxon>
        <taxon>Metazoa</taxon>
        <taxon>Chordata</taxon>
        <taxon>Craniata</taxon>
        <taxon>Vertebrata</taxon>
        <taxon>Euteleostomi</taxon>
        <taxon>Mammalia</taxon>
        <taxon>Eutheria</taxon>
        <taxon>Laurasiatheria</taxon>
        <taxon>Chiroptera</taxon>
        <taxon>Yangochiroptera</taxon>
        <taxon>Phyllostomidae</taxon>
        <taxon>Phyllostominae</taxon>
        <taxon>Phyllostomus</taxon>
    </lineage>
</organism>
<evidence type="ECO:0000313" key="3">
    <source>
        <dbReference type="Proteomes" id="UP000664940"/>
    </source>
</evidence>
<dbReference type="AlphaFoldDB" id="A0A833ZPT7"/>
<evidence type="ECO:0000256" key="1">
    <source>
        <dbReference type="SAM" id="Phobius"/>
    </source>
</evidence>
<feature type="transmembrane region" description="Helical" evidence="1">
    <location>
        <begin position="12"/>
        <end position="34"/>
    </location>
</feature>
<feature type="transmembrane region" description="Helical" evidence="1">
    <location>
        <begin position="85"/>
        <end position="104"/>
    </location>
</feature>
<evidence type="ECO:0000313" key="2">
    <source>
        <dbReference type="EMBL" id="KAF6094921.1"/>
    </source>
</evidence>
<feature type="transmembrane region" description="Helical" evidence="1">
    <location>
        <begin position="110"/>
        <end position="130"/>
    </location>
</feature>
<sequence>MLLPVSPLHVTSCFSLAAFKILSLSWYFAILIMICLEVALFRFLLFGTFCVSWICVTFSLIKLGKFSIITFSNRFSITWSSSSPSGIPIIQILLCFILSCTSLNPFSFCLSLFSFFSLWVLFSILFCPLAC</sequence>
<comment type="caution">
    <text evidence="2">The sequence shown here is derived from an EMBL/GenBank/DDBJ whole genome shotgun (WGS) entry which is preliminary data.</text>
</comment>
<name>A0A833ZPT7_9CHIR</name>
<gene>
    <name evidence="2" type="ORF">HJG60_011985</name>
</gene>
<accession>A0A833ZPT7</accession>
<dbReference type="EMBL" id="JABVXQ010000008">
    <property type="protein sequence ID" value="KAF6094921.1"/>
    <property type="molecule type" value="Genomic_DNA"/>
</dbReference>
<feature type="transmembrane region" description="Helical" evidence="1">
    <location>
        <begin position="40"/>
        <end position="64"/>
    </location>
</feature>
<keyword evidence="1" id="KW-0472">Membrane</keyword>
<keyword evidence="1" id="KW-1133">Transmembrane helix</keyword>